<sequence>MLMEYNTLMLLPSQERKLLLHTHIGRNILRALQFRSPL</sequence>
<accession>A0A0A9CXE3</accession>
<protein>
    <submittedName>
        <fullName evidence="1">Glucose-6-phosphate 1-dehydrogenase, cytoplasmic isoform</fullName>
    </submittedName>
</protein>
<evidence type="ECO:0000313" key="1">
    <source>
        <dbReference type="EMBL" id="JAD81014.1"/>
    </source>
</evidence>
<dbReference type="EMBL" id="GBRH01216881">
    <property type="protein sequence ID" value="JAD81014.1"/>
    <property type="molecule type" value="Transcribed_RNA"/>
</dbReference>
<name>A0A0A9CXE3_ARUDO</name>
<dbReference type="AlphaFoldDB" id="A0A0A9CXE3"/>
<reference evidence="1" key="2">
    <citation type="journal article" date="2015" name="Data Brief">
        <title>Shoot transcriptome of the giant reed, Arundo donax.</title>
        <authorList>
            <person name="Barrero R.A."/>
            <person name="Guerrero F.D."/>
            <person name="Moolhuijzen P."/>
            <person name="Goolsby J.A."/>
            <person name="Tidwell J."/>
            <person name="Bellgard S.E."/>
            <person name="Bellgard M.I."/>
        </authorList>
    </citation>
    <scope>NUCLEOTIDE SEQUENCE</scope>
    <source>
        <tissue evidence="1">Shoot tissue taken approximately 20 cm above the soil surface</tissue>
    </source>
</reference>
<reference evidence="1" key="1">
    <citation type="submission" date="2014-09" db="EMBL/GenBank/DDBJ databases">
        <authorList>
            <person name="Magalhaes I.L.F."/>
            <person name="Oliveira U."/>
            <person name="Santos F.R."/>
            <person name="Vidigal T.H.D.A."/>
            <person name="Brescovit A.D."/>
            <person name="Santos A.J."/>
        </authorList>
    </citation>
    <scope>NUCLEOTIDE SEQUENCE</scope>
    <source>
        <tissue evidence="1">Shoot tissue taken approximately 20 cm above the soil surface</tissue>
    </source>
</reference>
<organism evidence="1">
    <name type="scientific">Arundo donax</name>
    <name type="common">Giant reed</name>
    <name type="synonym">Donax arundinaceus</name>
    <dbReference type="NCBI Taxonomy" id="35708"/>
    <lineage>
        <taxon>Eukaryota</taxon>
        <taxon>Viridiplantae</taxon>
        <taxon>Streptophyta</taxon>
        <taxon>Embryophyta</taxon>
        <taxon>Tracheophyta</taxon>
        <taxon>Spermatophyta</taxon>
        <taxon>Magnoliopsida</taxon>
        <taxon>Liliopsida</taxon>
        <taxon>Poales</taxon>
        <taxon>Poaceae</taxon>
        <taxon>PACMAD clade</taxon>
        <taxon>Arundinoideae</taxon>
        <taxon>Arundineae</taxon>
        <taxon>Arundo</taxon>
    </lineage>
</organism>
<proteinExistence type="predicted"/>